<evidence type="ECO:0000313" key="1">
    <source>
        <dbReference type="EMBL" id="KAI9511434.1"/>
    </source>
</evidence>
<dbReference type="EMBL" id="JAGFNK010000021">
    <property type="protein sequence ID" value="KAI9511434.1"/>
    <property type="molecule type" value="Genomic_DNA"/>
</dbReference>
<protein>
    <submittedName>
        <fullName evidence="1">Cyclase</fullName>
    </submittedName>
</protein>
<reference evidence="1" key="1">
    <citation type="submission" date="2021-03" db="EMBL/GenBank/DDBJ databases">
        <title>Evolutionary priming and transition to the ectomycorrhizal habit in an iconic lineage of mushroom-forming fungi: is preadaptation a requirement?</title>
        <authorList>
            <consortium name="DOE Joint Genome Institute"/>
            <person name="Looney B.P."/>
            <person name="Miyauchi S."/>
            <person name="Morin E."/>
            <person name="Drula E."/>
            <person name="Courty P.E."/>
            <person name="Chicoki N."/>
            <person name="Fauchery L."/>
            <person name="Kohler A."/>
            <person name="Kuo A."/>
            <person name="LaButti K."/>
            <person name="Pangilinan J."/>
            <person name="Lipzen A."/>
            <person name="Riley R."/>
            <person name="Andreopoulos W."/>
            <person name="He G."/>
            <person name="Johnson J."/>
            <person name="Barry K.W."/>
            <person name="Grigoriev I.V."/>
            <person name="Nagy L."/>
            <person name="Hibbett D."/>
            <person name="Henrissat B."/>
            <person name="Matheny P.B."/>
            <person name="Labbe J."/>
            <person name="Martin A.F."/>
        </authorList>
    </citation>
    <scope>NUCLEOTIDE SEQUENCE</scope>
    <source>
        <strain evidence="1">BPL698</strain>
    </source>
</reference>
<dbReference type="Proteomes" id="UP001207468">
    <property type="component" value="Unassembled WGS sequence"/>
</dbReference>
<keyword evidence="2" id="KW-1185">Reference proteome</keyword>
<organism evidence="1 2">
    <name type="scientific">Russula earlei</name>
    <dbReference type="NCBI Taxonomy" id="71964"/>
    <lineage>
        <taxon>Eukaryota</taxon>
        <taxon>Fungi</taxon>
        <taxon>Dikarya</taxon>
        <taxon>Basidiomycota</taxon>
        <taxon>Agaricomycotina</taxon>
        <taxon>Agaricomycetes</taxon>
        <taxon>Russulales</taxon>
        <taxon>Russulaceae</taxon>
        <taxon>Russula</taxon>
    </lineage>
</organism>
<name>A0ACC0UK52_9AGAM</name>
<accession>A0ACC0UK52</accession>
<comment type="caution">
    <text evidence="1">The sequence shown here is derived from an EMBL/GenBank/DDBJ whole genome shotgun (WGS) entry which is preliminary data.</text>
</comment>
<evidence type="ECO:0000313" key="2">
    <source>
        <dbReference type="Proteomes" id="UP001207468"/>
    </source>
</evidence>
<sequence length="227" mass="24280">MSSPTRKKVVDLSHQLAPTGLSYCAGHPTFTSEPVMSLVGDGSNVSRLTLGSHTGTHLDAPSHFIEGAATISDVDLSSLVAPAVVVDVRRKEFHGTITWDDIAPRAEELNPDVALLLCTGWSQHWGREEYMKSPHLSKEAAQKILERGVRVVGIDVFSVDADCREESGETNAVHRLLLGNGVLIVENLTNVEALLDGSAYTVSLLPLNLEGCDGSPIRAVAWCGGCN</sequence>
<gene>
    <name evidence="1" type="ORF">F5148DRAFT_322798</name>
</gene>
<proteinExistence type="predicted"/>